<organism evidence="1 2">
    <name type="scientific">Haemophilus paraphrohaemolyticus HK411</name>
    <dbReference type="NCBI Taxonomy" id="1095743"/>
    <lineage>
        <taxon>Bacteria</taxon>
        <taxon>Pseudomonadati</taxon>
        <taxon>Pseudomonadota</taxon>
        <taxon>Gammaproteobacteria</taxon>
        <taxon>Pasteurellales</taxon>
        <taxon>Pasteurellaceae</taxon>
        <taxon>Haemophilus</taxon>
    </lineage>
</organism>
<dbReference type="NCBIfam" id="NF008495">
    <property type="entry name" value="PRK11408.1-2"/>
    <property type="match status" value="1"/>
</dbReference>
<dbReference type="Pfam" id="PF10946">
    <property type="entry name" value="DUF2625"/>
    <property type="match status" value="1"/>
</dbReference>
<dbReference type="Proteomes" id="UP000003345">
    <property type="component" value="Unassembled WGS sequence"/>
</dbReference>
<comment type="caution">
    <text evidence="1">The sequence shown here is derived from an EMBL/GenBank/DDBJ whole genome shotgun (WGS) entry which is preliminary data.</text>
</comment>
<name>I2NFR9_9PAST</name>
<evidence type="ECO:0000313" key="1">
    <source>
        <dbReference type="EMBL" id="EIG24680.1"/>
    </source>
</evidence>
<dbReference type="PATRIC" id="fig|1095743.3.peg.1324"/>
<reference evidence="1 2" key="1">
    <citation type="submission" date="2012-04" db="EMBL/GenBank/DDBJ databases">
        <authorList>
            <person name="Harkins D.M."/>
            <person name="Madupu R."/>
            <person name="Durkin A.S."/>
            <person name="Torralba M."/>
            <person name="Methe B."/>
            <person name="Sutton G.G."/>
            <person name="Nelson K.E."/>
        </authorList>
    </citation>
    <scope>NUCLEOTIDE SEQUENCE [LARGE SCALE GENOMIC DNA]</scope>
    <source>
        <strain evidence="1 2">HK411</strain>
    </source>
</reference>
<evidence type="ECO:0000313" key="2">
    <source>
        <dbReference type="Proteomes" id="UP000003345"/>
    </source>
</evidence>
<proteinExistence type="predicted"/>
<dbReference type="AlphaFoldDB" id="I2NFR9"/>
<sequence>MGFISTPTLNLIKRSIFRDILPMKTLEELLDKNSAWLILRDWFTQAKNHYEILASYSEDAAAALVGMQLPTRSPLGAIVYETGGVLIDHGWLRILGSGNEKLPRGLFDWNFGKTFKQSGEQPSYLLVADDAIGGYFAINAGSLGDKIGQVYYHHPKKKTWEPLNLGYSEFLGWALSGDLNDFYQDLRWDNWQNDIKELQGHQVLELESKIAVPVERHYQGVFAPENMGYSVA</sequence>
<dbReference type="EMBL" id="AJMU01000066">
    <property type="protein sequence ID" value="EIG24680.1"/>
    <property type="molecule type" value="Genomic_DNA"/>
</dbReference>
<dbReference type="eggNOG" id="ENOG502ZBPN">
    <property type="taxonomic scope" value="Bacteria"/>
</dbReference>
<gene>
    <name evidence="1" type="ORF">HMPREF1054_0839</name>
</gene>
<dbReference type="InterPro" id="IPR021239">
    <property type="entry name" value="DUF2625"/>
</dbReference>
<accession>I2NFR9</accession>
<protein>
    <submittedName>
        <fullName evidence="1">PF10946 family protein</fullName>
    </submittedName>
</protein>